<dbReference type="OrthoDB" id="2130750at2759"/>
<evidence type="ECO:0000313" key="3">
    <source>
        <dbReference type="Proteomes" id="UP000193498"/>
    </source>
</evidence>
<evidence type="ECO:0000313" key="2">
    <source>
        <dbReference type="EMBL" id="ORX93335.1"/>
    </source>
</evidence>
<evidence type="ECO:0000259" key="1">
    <source>
        <dbReference type="Pfam" id="PF26017"/>
    </source>
</evidence>
<accession>A0A1Y1Y618</accession>
<dbReference type="InParanoid" id="A0A1Y1Y618"/>
<dbReference type="AlphaFoldDB" id="A0A1Y1Y618"/>
<keyword evidence="3" id="KW-1185">Reference proteome</keyword>
<dbReference type="STRING" id="1314790.A0A1Y1Y618"/>
<sequence>MVILQRHLWISKSFAQLEADIRGYVLQESIQAINSSNVFRTLKCCYEALDEMVIKGRSSPWMDVLEEITGELKDASIRLLVSKFEWVCNNDQDFIQAIDGVGWNADCLSITN</sequence>
<dbReference type="Pfam" id="PF26017">
    <property type="entry name" value="BACK_BTBD8"/>
    <property type="match status" value="1"/>
</dbReference>
<name>A0A1Y1Y618_9FUNG</name>
<proteinExistence type="predicted"/>
<reference evidence="2 3" key="1">
    <citation type="submission" date="2016-07" db="EMBL/GenBank/DDBJ databases">
        <title>Pervasive Adenine N6-methylation of Active Genes in Fungi.</title>
        <authorList>
            <consortium name="DOE Joint Genome Institute"/>
            <person name="Mondo S.J."/>
            <person name="Dannebaum R.O."/>
            <person name="Kuo R.C."/>
            <person name="Labutti K."/>
            <person name="Haridas S."/>
            <person name="Kuo A."/>
            <person name="Salamov A."/>
            <person name="Ahrendt S.R."/>
            <person name="Lipzen A."/>
            <person name="Sullivan W."/>
            <person name="Andreopoulos W.B."/>
            <person name="Clum A."/>
            <person name="Lindquist E."/>
            <person name="Daum C."/>
            <person name="Ramamoorthy G.K."/>
            <person name="Gryganskyi A."/>
            <person name="Culley D."/>
            <person name="Magnuson J.K."/>
            <person name="James T.Y."/>
            <person name="O'Malley M.A."/>
            <person name="Stajich J.E."/>
            <person name="Spatafora J.W."/>
            <person name="Visel A."/>
            <person name="Grigoriev I.V."/>
        </authorList>
    </citation>
    <scope>NUCLEOTIDE SEQUENCE [LARGE SCALE GENOMIC DNA]</scope>
    <source>
        <strain evidence="2 3">CBS 931.73</strain>
    </source>
</reference>
<feature type="domain" description="BTBD8 BACK" evidence="1">
    <location>
        <begin position="8"/>
        <end position="86"/>
    </location>
</feature>
<organism evidence="2 3">
    <name type="scientific">Basidiobolus meristosporus CBS 931.73</name>
    <dbReference type="NCBI Taxonomy" id="1314790"/>
    <lineage>
        <taxon>Eukaryota</taxon>
        <taxon>Fungi</taxon>
        <taxon>Fungi incertae sedis</taxon>
        <taxon>Zoopagomycota</taxon>
        <taxon>Entomophthoromycotina</taxon>
        <taxon>Basidiobolomycetes</taxon>
        <taxon>Basidiobolales</taxon>
        <taxon>Basidiobolaceae</taxon>
        <taxon>Basidiobolus</taxon>
    </lineage>
</organism>
<comment type="caution">
    <text evidence="2">The sequence shown here is derived from an EMBL/GenBank/DDBJ whole genome shotgun (WGS) entry which is preliminary data.</text>
</comment>
<dbReference type="InterPro" id="IPR043225">
    <property type="entry name" value="BACK_BTBD8"/>
</dbReference>
<dbReference type="Proteomes" id="UP000193498">
    <property type="component" value="Unassembled WGS sequence"/>
</dbReference>
<protein>
    <recommendedName>
        <fullName evidence="1">BTBD8 BACK domain-containing protein</fullName>
    </recommendedName>
</protein>
<gene>
    <name evidence="2" type="ORF">K493DRAFT_316069</name>
</gene>
<dbReference type="EMBL" id="MCFE01000239">
    <property type="protein sequence ID" value="ORX93335.1"/>
    <property type="molecule type" value="Genomic_DNA"/>
</dbReference>